<comment type="subcellular location">
    <subcellularLocation>
        <location evidence="7">Golgi apparatus</location>
        <location evidence="7">Golgi stack membrane</location>
        <topology evidence="7">Single-pass type II membrane protein</topology>
    </subcellularLocation>
</comment>
<dbReference type="HOGENOM" id="CLU_1888839_0_0_1"/>
<evidence type="ECO:0000256" key="2">
    <source>
        <dbReference type="ARBA" id="ARBA00022676"/>
    </source>
</evidence>
<evidence type="ECO:0000313" key="9">
    <source>
        <dbReference type="EnsemblPlants" id="AES86474"/>
    </source>
</evidence>
<keyword evidence="4 7" id="KW-0333">Golgi apparatus</keyword>
<dbReference type="Proteomes" id="UP000002051">
    <property type="component" value="Chromosome 4"/>
</dbReference>
<reference evidence="8 10" key="1">
    <citation type="journal article" date="2011" name="Nature">
        <title>The Medicago genome provides insight into the evolution of rhizobial symbioses.</title>
        <authorList>
            <person name="Young N.D."/>
            <person name="Debelle F."/>
            <person name="Oldroyd G.E."/>
            <person name="Geurts R."/>
            <person name="Cannon S.B."/>
            <person name="Udvardi M.K."/>
            <person name="Benedito V.A."/>
            <person name="Mayer K.F."/>
            <person name="Gouzy J."/>
            <person name="Schoof H."/>
            <person name="Van de Peer Y."/>
            <person name="Proost S."/>
            <person name="Cook D.R."/>
            <person name="Meyers B.C."/>
            <person name="Spannagl M."/>
            <person name="Cheung F."/>
            <person name="De Mita S."/>
            <person name="Krishnakumar V."/>
            <person name="Gundlach H."/>
            <person name="Zhou S."/>
            <person name="Mudge J."/>
            <person name="Bharti A.K."/>
            <person name="Murray J.D."/>
            <person name="Naoumkina M.A."/>
            <person name="Rosen B."/>
            <person name="Silverstein K.A."/>
            <person name="Tang H."/>
            <person name="Rombauts S."/>
            <person name="Zhao P.X."/>
            <person name="Zhou P."/>
            <person name="Barbe V."/>
            <person name="Bardou P."/>
            <person name="Bechner M."/>
            <person name="Bellec A."/>
            <person name="Berger A."/>
            <person name="Berges H."/>
            <person name="Bidwell S."/>
            <person name="Bisseling T."/>
            <person name="Choisne N."/>
            <person name="Couloux A."/>
            <person name="Denny R."/>
            <person name="Deshpande S."/>
            <person name="Dai X."/>
            <person name="Doyle J.J."/>
            <person name="Dudez A.M."/>
            <person name="Farmer A.D."/>
            <person name="Fouteau S."/>
            <person name="Franken C."/>
            <person name="Gibelin C."/>
            <person name="Gish J."/>
            <person name="Goldstein S."/>
            <person name="Gonzalez A.J."/>
            <person name="Green P.J."/>
            <person name="Hallab A."/>
            <person name="Hartog M."/>
            <person name="Hua A."/>
            <person name="Humphray S.J."/>
            <person name="Jeong D.H."/>
            <person name="Jing Y."/>
            <person name="Jocker A."/>
            <person name="Kenton S.M."/>
            <person name="Kim D.J."/>
            <person name="Klee K."/>
            <person name="Lai H."/>
            <person name="Lang C."/>
            <person name="Lin S."/>
            <person name="Macmil S.L."/>
            <person name="Magdelenat G."/>
            <person name="Matthews L."/>
            <person name="McCorrison J."/>
            <person name="Monaghan E.L."/>
            <person name="Mun J.H."/>
            <person name="Najar F.Z."/>
            <person name="Nicholson C."/>
            <person name="Noirot C."/>
            <person name="O'Bleness M."/>
            <person name="Paule C.R."/>
            <person name="Poulain J."/>
            <person name="Prion F."/>
            <person name="Qin B."/>
            <person name="Qu C."/>
            <person name="Retzel E.F."/>
            <person name="Riddle C."/>
            <person name="Sallet E."/>
            <person name="Samain S."/>
            <person name="Samson N."/>
            <person name="Sanders I."/>
            <person name="Saurat O."/>
            <person name="Scarpelli C."/>
            <person name="Schiex T."/>
            <person name="Segurens B."/>
            <person name="Severin A.J."/>
            <person name="Sherrier D.J."/>
            <person name="Shi R."/>
            <person name="Sims S."/>
            <person name="Singer S.R."/>
            <person name="Sinharoy S."/>
            <person name="Sterck L."/>
            <person name="Viollet A."/>
            <person name="Wang B.B."/>
            <person name="Wang K."/>
            <person name="Wang M."/>
            <person name="Wang X."/>
            <person name="Warfsmann J."/>
            <person name="Weissenbach J."/>
            <person name="White D.D."/>
            <person name="White J.D."/>
            <person name="Wiley G.B."/>
            <person name="Wincker P."/>
            <person name="Xing Y."/>
            <person name="Yang L."/>
            <person name="Yao Z."/>
            <person name="Ying F."/>
            <person name="Zhai J."/>
            <person name="Zhou L."/>
            <person name="Zuber A."/>
            <person name="Denarie J."/>
            <person name="Dixon R.A."/>
            <person name="May G.D."/>
            <person name="Schwartz D.C."/>
            <person name="Rogers J."/>
            <person name="Quetier F."/>
            <person name="Town C.D."/>
            <person name="Roe B.A."/>
        </authorList>
    </citation>
    <scope>NUCLEOTIDE SEQUENCE [LARGE SCALE GENOMIC DNA]</scope>
    <source>
        <strain evidence="8">A17</strain>
        <strain evidence="9 10">cv. Jemalong A17</strain>
    </source>
</reference>
<dbReference type="EC" id="2.4.1.-" evidence="7"/>
<dbReference type="AlphaFoldDB" id="G7JEI4"/>
<dbReference type="STRING" id="3880.G7JEI4"/>
<keyword evidence="7" id="KW-0472">Membrane</keyword>
<gene>
    <name evidence="8" type="ordered locus">MTR_4g007380</name>
</gene>
<evidence type="ECO:0000256" key="5">
    <source>
        <dbReference type="ARBA" id="ARBA00023180"/>
    </source>
</evidence>
<evidence type="ECO:0000256" key="1">
    <source>
        <dbReference type="ARBA" id="ARBA00010481"/>
    </source>
</evidence>
<evidence type="ECO:0000256" key="3">
    <source>
        <dbReference type="ARBA" id="ARBA00022679"/>
    </source>
</evidence>
<dbReference type="GO" id="GO:0008107">
    <property type="term" value="F:galactoside 2-alpha-L-fucosyltransferase activity"/>
    <property type="evidence" value="ECO:0007669"/>
    <property type="project" value="InterPro"/>
</dbReference>
<evidence type="ECO:0000256" key="4">
    <source>
        <dbReference type="ARBA" id="ARBA00023034"/>
    </source>
</evidence>
<keyword evidence="10" id="KW-1185">Reference proteome</keyword>
<dbReference type="InterPro" id="IPR004938">
    <property type="entry name" value="XG_FTase"/>
</dbReference>
<proteinExistence type="inferred from homology"/>
<keyword evidence="7" id="KW-1133">Transmembrane helix</keyword>
<keyword evidence="2 7" id="KW-0328">Glycosyltransferase</keyword>
<evidence type="ECO:0000256" key="7">
    <source>
        <dbReference type="RuleBase" id="RU367004"/>
    </source>
</evidence>
<protein>
    <recommendedName>
        <fullName evidence="7">Fucosyltransferase</fullName>
        <ecNumber evidence="7">2.4.1.-</ecNumber>
    </recommendedName>
</protein>
<evidence type="ECO:0000313" key="10">
    <source>
        <dbReference type="Proteomes" id="UP000002051"/>
    </source>
</evidence>
<reference evidence="9" key="3">
    <citation type="submission" date="2015-04" db="UniProtKB">
        <authorList>
            <consortium name="EnsemblPlants"/>
        </authorList>
    </citation>
    <scope>IDENTIFICATION</scope>
    <source>
        <strain evidence="9">cv. Jemalong A17</strain>
    </source>
</reference>
<accession>G7JEI4</accession>
<dbReference type="PANTHER" id="PTHR31889">
    <property type="entry name" value="FUCOSYLTRANSFERASE 2-RELATED"/>
    <property type="match status" value="1"/>
</dbReference>
<evidence type="ECO:0000256" key="6">
    <source>
        <dbReference type="ARBA" id="ARBA00023316"/>
    </source>
</evidence>
<sequence>MTKNCSTVAKVVLVASLYPQYGDNLKMMYMNKSKVIGEVIEVYQPSGEEQQKFNDNHLSDVLVTTYQSTFDYVAKGLGNSRPWILYNSIQGKEICEREFTLEFLHIIVMENLLKMFLLLLIILGTVRIIIEVEVS</sequence>
<dbReference type="Pfam" id="PF03254">
    <property type="entry name" value="XG_FTase"/>
    <property type="match status" value="1"/>
</dbReference>
<keyword evidence="5" id="KW-0325">Glycoprotein</keyword>
<dbReference type="EMBL" id="CM001220">
    <property type="protein sequence ID" value="AES86474.1"/>
    <property type="molecule type" value="Genomic_DNA"/>
</dbReference>
<feature type="transmembrane region" description="Helical" evidence="7">
    <location>
        <begin position="112"/>
        <end position="130"/>
    </location>
</feature>
<organism evidence="8 10">
    <name type="scientific">Medicago truncatula</name>
    <name type="common">Barrel medic</name>
    <name type="synonym">Medicago tribuloides</name>
    <dbReference type="NCBI Taxonomy" id="3880"/>
    <lineage>
        <taxon>Eukaryota</taxon>
        <taxon>Viridiplantae</taxon>
        <taxon>Streptophyta</taxon>
        <taxon>Embryophyta</taxon>
        <taxon>Tracheophyta</taxon>
        <taxon>Spermatophyta</taxon>
        <taxon>Magnoliopsida</taxon>
        <taxon>eudicotyledons</taxon>
        <taxon>Gunneridae</taxon>
        <taxon>Pentapetalae</taxon>
        <taxon>rosids</taxon>
        <taxon>fabids</taxon>
        <taxon>Fabales</taxon>
        <taxon>Fabaceae</taxon>
        <taxon>Papilionoideae</taxon>
        <taxon>50 kb inversion clade</taxon>
        <taxon>NPAAA clade</taxon>
        <taxon>Hologalegina</taxon>
        <taxon>IRL clade</taxon>
        <taxon>Trifolieae</taxon>
        <taxon>Medicago</taxon>
    </lineage>
</organism>
<name>G7JEI4_MEDTR</name>
<evidence type="ECO:0000313" key="8">
    <source>
        <dbReference type="EMBL" id="AES86474.1"/>
    </source>
</evidence>
<dbReference type="PANTHER" id="PTHR31889:SF57">
    <property type="entry name" value="FUCOSYLTRANSFERASE"/>
    <property type="match status" value="1"/>
</dbReference>
<keyword evidence="6 7" id="KW-0961">Cell wall biogenesis/degradation</keyword>
<dbReference type="GO" id="GO:0071555">
    <property type="term" value="P:cell wall organization"/>
    <property type="evidence" value="ECO:0007669"/>
    <property type="project" value="UniProtKB-UniRule"/>
</dbReference>
<dbReference type="EnsemblPlants" id="AES86474">
    <property type="protein sequence ID" value="AES86474"/>
    <property type="gene ID" value="MTR_4g007380"/>
</dbReference>
<dbReference type="GO" id="GO:0042546">
    <property type="term" value="P:cell wall biogenesis"/>
    <property type="evidence" value="ECO:0007669"/>
    <property type="project" value="InterPro"/>
</dbReference>
<dbReference type="PaxDb" id="3880-AES86474"/>
<keyword evidence="7" id="KW-0812">Transmembrane</keyword>
<comment type="function">
    <text evidence="7">May be involved in cell wall biosynthesis.</text>
</comment>
<keyword evidence="3 7" id="KW-0808">Transferase</keyword>
<dbReference type="GO" id="GO:0032580">
    <property type="term" value="C:Golgi cisterna membrane"/>
    <property type="evidence" value="ECO:0007669"/>
    <property type="project" value="UniProtKB-SubCell"/>
</dbReference>
<comment type="similarity">
    <text evidence="1 7">Belongs to the glycosyltransferase 37 family.</text>
</comment>
<reference evidence="8 10" key="2">
    <citation type="journal article" date="2014" name="BMC Genomics">
        <title>An improved genome release (version Mt4.0) for the model legume Medicago truncatula.</title>
        <authorList>
            <person name="Tang H."/>
            <person name="Krishnakumar V."/>
            <person name="Bidwell S."/>
            <person name="Rosen B."/>
            <person name="Chan A."/>
            <person name="Zhou S."/>
            <person name="Gentzbittel L."/>
            <person name="Childs K.L."/>
            <person name="Yandell M."/>
            <person name="Gundlach H."/>
            <person name="Mayer K.F."/>
            <person name="Schwartz D.C."/>
            <person name="Town C.D."/>
        </authorList>
    </citation>
    <scope>GENOME REANNOTATION</scope>
    <source>
        <strain evidence="8">A17</strain>
        <strain evidence="9 10">cv. Jemalong A17</strain>
    </source>
</reference>